<feature type="compositionally biased region" description="Low complexity" evidence="1">
    <location>
        <begin position="40"/>
        <end position="58"/>
    </location>
</feature>
<accession>A0A9P4ICX3</accession>
<feature type="region of interest" description="Disordered" evidence="1">
    <location>
        <begin position="30"/>
        <end position="60"/>
    </location>
</feature>
<evidence type="ECO:0000313" key="3">
    <source>
        <dbReference type="EMBL" id="KAF2099260.1"/>
    </source>
</evidence>
<dbReference type="Proteomes" id="UP000799772">
    <property type="component" value="Unassembled WGS sequence"/>
</dbReference>
<name>A0A9P4ICX3_9PEZI</name>
<gene>
    <name evidence="3" type="ORF">NA57DRAFT_55236</name>
</gene>
<feature type="signal peptide" evidence="2">
    <location>
        <begin position="1"/>
        <end position="18"/>
    </location>
</feature>
<keyword evidence="2" id="KW-0732">Signal</keyword>
<evidence type="ECO:0000256" key="1">
    <source>
        <dbReference type="SAM" id="MobiDB-lite"/>
    </source>
</evidence>
<dbReference type="EMBL" id="ML978125">
    <property type="protein sequence ID" value="KAF2099260.1"/>
    <property type="molecule type" value="Genomic_DNA"/>
</dbReference>
<dbReference type="AlphaFoldDB" id="A0A9P4ICX3"/>
<sequence length="153" mass="15629">MQFSVAVILSALAATTLAAPQFGEWNHNKGVDHGFGGDNHGSSGHSSSGHGSSGSGRSSNDHVIFEITSESEATSSVTVYLGHGVTLHETATAIAASEVIVEQVGSAICTIAIAESEASVTDTITEGWRKEFSATSEASSTVTSISCDYPSGH</sequence>
<keyword evidence="4" id="KW-1185">Reference proteome</keyword>
<organism evidence="3 4">
    <name type="scientific">Rhizodiscina lignyota</name>
    <dbReference type="NCBI Taxonomy" id="1504668"/>
    <lineage>
        <taxon>Eukaryota</taxon>
        <taxon>Fungi</taxon>
        <taxon>Dikarya</taxon>
        <taxon>Ascomycota</taxon>
        <taxon>Pezizomycotina</taxon>
        <taxon>Dothideomycetes</taxon>
        <taxon>Pleosporomycetidae</taxon>
        <taxon>Aulographales</taxon>
        <taxon>Rhizodiscinaceae</taxon>
        <taxon>Rhizodiscina</taxon>
    </lineage>
</organism>
<reference evidence="3" key="1">
    <citation type="journal article" date="2020" name="Stud. Mycol.">
        <title>101 Dothideomycetes genomes: a test case for predicting lifestyles and emergence of pathogens.</title>
        <authorList>
            <person name="Haridas S."/>
            <person name="Albert R."/>
            <person name="Binder M."/>
            <person name="Bloem J."/>
            <person name="Labutti K."/>
            <person name="Salamov A."/>
            <person name="Andreopoulos B."/>
            <person name="Baker S."/>
            <person name="Barry K."/>
            <person name="Bills G."/>
            <person name="Bluhm B."/>
            <person name="Cannon C."/>
            <person name="Castanera R."/>
            <person name="Culley D."/>
            <person name="Daum C."/>
            <person name="Ezra D."/>
            <person name="Gonzalez J."/>
            <person name="Henrissat B."/>
            <person name="Kuo A."/>
            <person name="Liang C."/>
            <person name="Lipzen A."/>
            <person name="Lutzoni F."/>
            <person name="Magnuson J."/>
            <person name="Mondo S."/>
            <person name="Nolan M."/>
            <person name="Ohm R."/>
            <person name="Pangilinan J."/>
            <person name="Park H.-J."/>
            <person name="Ramirez L."/>
            <person name="Alfaro M."/>
            <person name="Sun H."/>
            <person name="Tritt A."/>
            <person name="Yoshinaga Y."/>
            <person name="Zwiers L.-H."/>
            <person name="Turgeon B."/>
            <person name="Goodwin S."/>
            <person name="Spatafora J."/>
            <person name="Crous P."/>
            <person name="Grigoriev I."/>
        </authorList>
    </citation>
    <scope>NUCLEOTIDE SEQUENCE</scope>
    <source>
        <strain evidence="3">CBS 133067</strain>
    </source>
</reference>
<feature type="chain" id="PRO_5040258001" evidence="2">
    <location>
        <begin position="19"/>
        <end position="153"/>
    </location>
</feature>
<protein>
    <submittedName>
        <fullName evidence="3">Uncharacterized protein</fullName>
    </submittedName>
</protein>
<evidence type="ECO:0000313" key="4">
    <source>
        <dbReference type="Proteomes" id="UP000799772"/>
    </source>
</evidence>
<evidence type="ECO:0000256" key="2">
    <source>
        <dbReference type="SAM" id="SignalP"/>
    </source>
</evidence>
<proteinExistence type="predicted"/>
<comment type="caution">
    <text evidence="3">The sequence shown here is derived from an EMBL/GenBank/DDBJ whole genome shotgun (WGS) entry which is preliminary data.</text>
</comment>